<dbReference type="Pfam" id="PF09478">
    <property type="entry name" value="CBM49"/>
    <property type="match status" value="1"/>
</dbReference>
<dbReference type="PANTHER" id="PTHR33239:SF17">
    <property type="entry name" value="CARBOHYDRATE BINDING DOMAIN-CONTAINING PROTEIN"/>
    <property type="match status" value="1"/>
</dbReference>
<evidence type="ECO:0000259" key="2">
    <source>
        <dbReference type="SMART" id="SM01063"/>
    </source>
</evidence>
<dbReference type="GO" id="GO:0005201">
    <property type="term" value="F:extracellular matrix structural constituent"/>
    <property type="evidence" value="ECO:0007669"/>
    <property type="project" value="TreeGrafter"/>
</dbReference>
<keyword evidence="1" id="KW-0732">Signal</keyword>
<dbReference type="InterPro" id="IPR052879">
    <property type="entry name" value="Dd_Spore_Germination_Stalk"/>
</dbReference>
<sequence>MKTIFLLTLILGILFSIALTSAEVQQSDIAESLSYRYPHHPFRCGYNDNCKYGETCHLVGEVCKCEPIVQLNTANQVYLIIKQIGVWQDGSRGGRTYSQYDVTIVNNGNNNIKQINIGTDNTFRLRDNSDTSLWNMVRIPNGILALPPIQQSINAHSTYTFGFIIEGAFAPNLPILKIVY</sequence>
<name>A0AAN7TZP8_9MYCE</name>
<reference evidence="3 4" key="1">
    <citation type="submission" date="2023-11" db="EMBL/GenBank/DDBJ databases">
        <title>Dfirmibasis_genome.</title>
        <authorList>
            <person name="Edelbroek B."/>
            <person name="Kjellin J."/>
            <person name="Jerlstrom-Hultqvist J."/>
            <person name="Soderbom F."/>
        </authorList>
    </citation>
    <scope>NUCLEOTIDE SEQUENCE [LARGE SCALE GENOMIC DNA]</scope>
    <source>
        <strain evidence="3 4">TNS-C-14</strain>
    </source>
</reference>
<dbReference type="InterPro" id="IPR019028">
    <property type="entry name" value="CBM_49"/>
</dbReference>
<feature type="signal peptide" evidence="1">
    <location>
        <begin position="1"/>
        <end position="22"/>
    </location>
</feature>
<organism evidence="3 4">
    <name type="scientific">Dictyostelium firmibasis</name>
    <dbReference type="NCBI Taxonomy" id="79012"/>
    <lineage>
        <taxon>Eukaryota</taxon>
        <taxon>Amoebozoa</taxon>
        <taxon>Evosea</taxon>
        <taxon>Eumycetozoa</taxon>
        <taxon>Dictyostelia</taxon>
        <taxon>Dictyosteliales</taxon>
        <taxon>Dictyosteliaceae</taxon>
        <taxon>Dictyostelium</taxon>
    </lineage>
</organism>
<accession>A0AAN7TZP8</accession>
<protein>
    <recommendedName>
        <fullName evidence="2">Carbohydrate binding domain-containing protein</fullName>
    </recommendedName>
</protein>
<dbReference type="GO" id="GO:0031012">
    <property type="term" value="C:extracellular matrix"/>
    <property type="evidence" value="ECO:0007669"/>
    <property type="project" value="TreeGrafter"/>
</dbReference>
<proteinExistence type="predicted"/>
<comment type="caution">
    <text evidence="3">The sequence shown here is derived from an EMBL/GenBank/DDBJ whole genome shotgun (WGS) entry which is preliminary data.</text>
</comment>
<dbReference type="GO" id="GO:0030198">
    <property type="term" value="P:extracellular matrix organization"/>
    <property type="evidence" value="ECO:0007669"/>
    <property type="project" value="TreeGrafter"/>
</dbReference>
<keyword evidence="4" id="KW-1185">Reference proteome</keyword>
<evidence type="ECO:0000256" key="1">
    <source>
        <dbReference type="SAM" id="SignalP"/>
    </source>
</evidence>
<dbReference type="PANTHER" id="PTHR33239">
    <property type="entry name" value="CELLULOSE-BINDING DOMAIN-CONTAINING PROTEIN-RELATED"/>
    <property type="match status" value="1"/>
</dbReference>
<dbReference type="EMBL" id="JAVFKY010000001">
    <property type="protein sequence ID" value="KAK5582939.1"/>
    <property type="molecule type" value="Genomic_DNA"/>
</dbReference>
<dbReference type="GO" id="GO:0030246">
    <property type="term" value="F:carbohydrate binding"/>
    <property type="evidence" value="ECO:0007669"/>
    <property type="project" value="InterPro"/>
</dbReference>
<dbReference type="Proteomes" id="UP001344447">
    <property type="component" value="Unassembled WGS sequence"/>
</dbReference>
<gene>
    <name evidence="3" type="ORF">RB653_004528</name>
</gene>
<evidence type="ECO:0000313" key="4">
    <source>
        <dbReference type="Proteomes" id="UP001344447"/>
    </source>
</evidence>
<feature type="chain" id="PRO_5042886972" description="Carbohydrate binding domain-containing protein" evidence="1">
    <location>
        <begin position="23"/>
        <end position="180"/>
    </location>
</feature>
<feature type="domain" description="Carbohydrate binding" evidence="2">
    <location>
        <begin position="79"/>
        <end position="168"/>
    </location>
</feature>
<dbReference type="SMART" id="SM01063">
    <property type="entry name" value="CBM49"/>
    <property type="match status" value="1"/>
</dbReference>
<evidence type="ECO:0000313" key="3">
    <source>
        <dbReference type="EMBL" id="KAK5582939.1"/>
    </source>
</evidence>
<dbReference type="AlphaFoldDB" id="A0AAN7TZP8"/>